<evidence type="ECO:0000313" key="2">
    <source>
        <dbReference type="Proteomes" id="UP000295124"/>
    </source>
</evidence>
<dbReference type="InterPro" id="IPR016181">
    <property type="entry name" value="Acyl_CoA_acyltransferase"/>
</dbReference>
<keyword evidence="1" id="KW-0808">Transferase</keyword>
<keyword evidence="2" id="KW-1185">Reference proteome</keyword>
<evidence type="ECO:0000313" key="1">
    <source>
        <dbReference type="EMBL" id="TDD47965.1"/>
    </source>
</evidence>
<dbReference type="RefSeq" id="WP_132174907.1">
    <property type="nucleotide sequence ID" value="NZ_SMKX01000145.1"/>
</dbReference>
<dbReference type="SUPFAM" id="SSF55729">
    <property type="entry name" value="Acyl-CoA N-acyltransferases (Nat)"/>
    <property type="match status" value="1"/>
</dbReference>
<accession>A0A4R4YRR0</accession>
<proteinExistence type="predicted"/>
<dbReference type="AlphaFoldDB" id="A0A4R4YRR0"/>
<dbReference type="PANTHER" id="PTHR41700">
    <property type="entry name" value="GCN5-RELATED N-ACETYLTRANSFERASE"/>
    <property type="match status" value="1"/>
</dbReference>
<organism evidence="1 2">
    <name type="scientific">Kribbella antibiotica</name>
    <dbReference type="NCBI Taxonomy" id="190195"/>
    <lineage>
        <taxon>Bacteria</taxon>
        <taxon>Bacillati</taxon>
        <taxon>Actinomycetota</taxon>
        <taxon>Actinomycetes</taxon>
        <taxon>Propionibacteriales</taxon>
        <taxon>Kribbellaceae</taxon>
        <taxon>Kribbella</taxon>
    </lineage>
</organism>
<dbReference type="GO" id="GO:0016740">
    <property type="term" value="F:transferase activity"/>
    <property type="evidence" value="ECO:0007669"/>
    <property type="project" value="UniProtKB-KW"/>
</dbReference>
<dbReference type="PANTHER" id="PTHR41700:SF1">
    <property type="entry name" value="N-ACETYLTRANSFERASE DOMAIN-CONTAINING PROTEIN"/>
    <property type="match status" value="1"/>
</dbReference>
<dbReference type="OrthoDB" id="9797990at2"/>
<comment type="caution">
    <text evidence="1">The sequence shown here is derived from an EMBL/GenBank/DDBJ whole genome shotgun (WGS) entry which is preliminary data.</text>
</comment>
<reference evidence="1 2" key="1">
    <citation type="submission" date="2019-03" db="EMBL/GenBank/DDBJ databases">
        <title>Draft genome sequences of novel Actinobacteria.</title>
        <authorList>
            <person name="Sahin N."/>
            <person name="Ay H."/>
            <person name="Saygin H."/>
        </authorList>
    </citation>
    <scope>NUCLEOTIDE SEQUENCE [LARGE SCALE GENOMIC DNA]</scope>
    <source>
        <strain evidence="1 2">JCM 13523</strain>
    </source>
</reference>
<dbReference type="Gene3D" id="3.40.630.30">
    <property type="match status" value="1"/>
</dbReference>
<dbReference type="Proteomes" id="UP000295124">
    <property type="component" value="Unassembled WGS sequence"/>
</dbReference>
<gene>
    <name evidence="1" type="ORF">E1263_33840</name>
</gene>
<sequence length="222" mass="24143">MSDDFRAVSLDTPAQYADAAALYREVFGYQEPDHGLNPRLLAALAKNGGSTIGILDATDRLVAFAYGFPGTSKSALYHYSQSAVVAADLQGRGLGRMLKYAQRDVALASGMTHMRWTYDPFQVRNAHFNLNVLGAQARWYAPDLYGPGTDRLVVDWNLTQESSAGRAPVAEIPVPADRASVTDRVIARVRDEFAELLAMGLVATGIHRDDDKTSSYLFGSPA</sequence>
<dbReference type="InterPro" id="IPR038764">
    <property type="entry name" value="GNAT_N_AcTrfase_prd"/>
</dbReference>
<protein>
    <submittedName>
        <fullName evidence="1">GNAT family N-acetyltransferase</fullName>
    </submittedName>
</protein>
<name>A0A4R4YRR0_9ACTN</name>
<dbReference type="EMBL" id="SMKX01000145">
    <property type="protein sequence ID" value="TDD47965.1"/>
    <property type="molecule type" value="Genomic_DNA"/>
</dbReference>